<dbReference type="Gene3D" id="3.30.70.1820">
    <property type="entry name" value="L1 transposable element, RRM domain"/>
    <property type="match status" value="1"/>
</dbReference>
<comment type="caution">
    <text evidence="2">The sequence shown here is derived from an EMBL/GenBank/DDBJ whole genome shotgun (WGS) entry which is preliminary data.</text>
</comment>
<dbReference type="Proteomes" id="UP001066276">
    <property type="component" value="Chromosome 4_2"/>
</dbReference>
<feature type="region of interest" description="Disordered" evidence="1">
    <location>
        <begin position="218"/>
        <end position="250"/>
    </location>
</feature>
<dbReference type="AlphaFoldDB" id="A0AAV7SG02"/>
<feature type="compositionally biased region" description="Basic residues" evidence="1">
    <location>
        <begin position="229"/>
        <end position="239"/>
    </location>
</feature>
<organism evidence="2 3">
    <name type="scientific">Pleurodeles waltl</name>
    <name type="common">Iberian ribbed newt</name>
    <dbReference type="NCBI Taxonomy" id="8319"/>
    <lineage>
        <taxon>Eukaryota</taxon>
        <taxon>Metazoa</taxon>
        <taxon>Chordata</taxon>
        <taxon>Craniata</taxon>
        <taxon>Vertebrata</taxon>
        <taxon>Euteleostomi</taxon>
        <taxon>Amphibia</taxon>
        <taxon>Batrachia</taxon>
        <taxon>Caudata</taxon>
        <taxon>Salamandroidea</taxon>
        <taxon>Salamandridae</taxon>
        <taxon>Pleurodelinae</taxon>
        <taxon>Pleurodeles</taxon>
    </lineage>
</organism>
<accession>A0AAV7SG02</accession>
<evidence type="ECO:0000313" key="2">
    <source>
        <dbReference type="EMBL" id="KAJ1162468.1"/>
    </source>
</evidence>
<dbReference type="EMBL" id="JANPWB010000008">
    <property type="protein sequence ID" value="KAJ1162468.1"/>
    <property type="molecule type" value="Genomic_DNA"/>
</dbReference>
<name>A0AAV7SG02_PLEWA</name>
<feature type="compositionally biased region" description="Polar residues" evidence="1">
    <location>
        <begin position="283"/>
        <end position="296"/>
    </location>
</feature>
<keyword evidence="3" id="KW-1185">Reference proteome</keyword>
<dbReference type="PANTHER" id="PTHR11505">
    <property type="entry name" value="L1 TRANSPOSABLE ELEMENT-RELATED"/>
    <property type="match status" value="1"/>
</dbReference>
<feature type="region of interest" description="Disordered" evidence="1">
    <location>
        <begin position="266"/>
        <end position="303"/>
    </location>
</feature>
<sequence length="303" mass="34446">MDPGTPPSSEAHATMQLALQKMELTLQSHTSQFEKILQAILDTKTTLEAKIGSRWTSSNICLVGFPERVEGPSTELFIEQWLTDTILKDNIPKFFSVERAHRVPGRPPPPGSQPRLLIARLLNYRDRDLILQLFRKSGPLRFENAEITAYPDFTAEVQKKRSSFYHVKECLRKHNIKYALMFPARLRIQDDTRALFFTTPEDAWTWLHAKGLADPIDTSTLGENWSSPKTRRRQRKKQGIKPSPEQSQTERSLLLQATSRFVNTSPTALSTQTDGEPYHDVNSDSVESTRGPTLTPRTADDIC</sequence>
<protein>
    <submittedName>
        <fullName evidence="2">Uncharacterized protein</fullName>
    </submittedName>
</protein>
<feature type="compositionally biased region" description="Polar residues" evidence="1">
    <location>
        <begin position="218"/>
        <end position="228"/>
    </location>
</feature>
<dbReference type="InterPro" id="IPR004244">
    <property type="entry name" value="Transposase_22"/>
</dbReference>
<evidence type="ECO:0000256" key="1">
    <source>
        <dbReference type="SAM" id="MobiDB-lite"/>
    </source>
</evidence>
<gene>
    <name evidence="2" type="ORF">NDU88_002936</name>
</gene>
<evidence type="ECO:0000313" key="3">
    <source>
        <dbReference type="Proteomes" id="UP001066276"/>
    </source>
</evidence>
<proteinExistence type="predicted"/>
<reference evidence="2" key="1">
    <citation type="journal article" date="2022" name="bioRxiv">
        <title>Sequencing and chromosome-scale assembly of the giantPleurodeles waltlgenome.</title>
        <authorList>
            <person name="Brown T."/>
            <person name="Elewa A."/>
            <person name="Iarovenko S."/>
            <person name="Subramanian E."/>
            <person name="Araus A.J."/>
            <person name="Petzold A."/>
            <person name="Susuki M."/>
            <person name="Suzuki K.-i.T."/>
            <person name="Hayashi T."/>
            <person name="Toyoda A."/>
            <person name="Oliveira C."/>
            <person name="Osipova E."/>
            <person name="Leigh N.D."/>
            <person name="Simon A."/>
            <person name="Yun M.H."/>
        </authorList>
    </citation>
    <scope>NUCLEOTIDE SEQUENCE</scope>
    <source>
        <strain evidence="2">20211129_DDA</strain>
        <tissue evidence="2">Liver</tissue>
    </source>
</reference>